<evidence type="ECO:0000313" key="4">
    <source>
        <dbReference type="EMBL" id="TBH79625.1"/>
    </source>
</evidence>
<dbReference type="Gene3D" id="1.25.40.10">
    <property type="entry name" value="Tetratricopeptide repeat domain"/>
    <property type="match status" value="1"/>
</dbReference>
<dbReference type="PROSITE" id="PS50110">
    <property type="entry name" value="RESPONSE_REGULATORY"/>
    <property type="match status" value="1"/>
</dbReference>
<dbReference type="SUPFAM" id="SSF48452">
    <property type="entry name" value="TPR-like"/>
    <property type="match status" value="1"/>
</dbReference>
<dbReference type="Proteomes" id="UP000292919">
    <property type="component" value="Unassembled WGS sequence"/>
</dbReference>
<comment type="caution">
    <text evidence="1">Lacks conserved residue(s) required for the propagation of feature annotation.</text>
</comment>
<reference evidence="4 5" key="1">
    <citation type="submission" date="2018-12" db="EMBL/GenBank/DDBJ databases">
        <title>First genome draft of Desulfovibrio legallis sp. nov.</title>
        <authorList>
            <person name="Ben Dhia O."/>
            <person name="Najjari A."/>
            <person name="Ferjani R."/>
            <person name="Fhoula I."/>
            <person name="Fardeau M.-L."/>
            <person name="Boudabbous A."/>
            <person name="Ouzari H.I."/>
        </authorList>
    </citation>
    <scope>NUCLEOTIDE SEQUENCE [LARGE SCALE GENOMIC DNA]</scope>
    <source>
        <strain evidence="4 5">H1T</strain>
    </source>
</reference>
<keyword evidence="4" id="KW-0418">Kinase</keyword>
<feature type="domain" description="Response regulatory" evidence="3">
    <location>
        <begin position="8"/>
        <end position="132"/>
    </location>
</feature>
<comment type="caution">
    <text evidence="4">The sequence shown here is derived from an EMBL/GenBank/DDBJ whole genome shotgun (WGS) entry which is preliminary data.</text>
</comment>
<keyword evidence="5" id="KW-1185">Reference proteome</keyword>
<feature type="compositionally biased region" description="Basic and acidic residues" evidence="2">
    <location>
        <begin position="344"/>
        <end position="357"/>
    </location>
</feature>
<evidence type="ECO:0000256" key="2">
    <source>
        <dbReference type="SAM" id="MobiDB-lite"/>
    </source>
</evidence>
<dbReference type="SUPFAM" id="SSF52172">
    <property type="entry name" value="CheY-like"/>
    <property type="match status" value="1"/>
</dbReference>
<evidence type="ECO:0000313" key="5">
    <source>
        <dbReference type="Proteomes" id="UP000292919"/>
    </source>
</evidence>
<dbReference type="InterPro" id="IPR001789">
    <property type="entry name" value="Sig_transdc_resp-reg_receiver"/>
</dbReference>
<protein>
    <submittedName>
        <fullName evidence="4">Histidine kinase</fullName>
    </submittedName>
</protein>
<dbReference type="GO" id="GO:0016301">
    <property type="term" value="F:kinase activity"/>
    <property type="evidence" value="ECO:0007669"/>
    <property type="project" value="UniProtKB-KW"/>
</dbReference>
<dbReference type="Gene3D" id="3.40.50.2300">
    <property type="match status" value="1"/>
</dbReference>
<dbReference type="GO" id="GO:0000160">
    <property type="term" value="P:phosphorelay signal transduction system"/>
    <property type="evidence" value="ECO:0007669"/>
    <property type="project" value="InterPro"/>
</dbReference>
<dbReference type="InterPro" id="IPR011990">
    <property type="entry name" value="TPR-like_helical_dom_sf"/>
</dbReference>
<dbReference type="EMBL" id="SIXC01000007">
    <property type="protein sequence ID" value="TBH79625.1"/>
    <property type="molecule type" value="Genomic_DNA"/>
</dbReference>
<dbReference type="AlphaFoldDB" id="A0A6H3FB34"/>
<keyword evidence="4" id="KW-0808">Transferase</keyword>
<organism evidence="4 5">
    <name type="scientific">Desulfovibrio legallii</name>
    <dbReference type="NCBI Taxonomy" id="571438"/>
    <lineage>
        <taxon>Bacteria</taxon>
        <taxon>Pseudomonadati</taxon>
        <taxon>Thermodesulfobacteriota</taxon>
        <taxon>Desulfovibrionia</taxon>
        <taxon>Desulfovibrionales</taxon>
        <taxon>Desulfovibrionaceae</taxon>
        <taxon>Desulfovibrio</taxon>
    </lineage>
</organism>
<dbReference type="InterPro" id="IPR011006">
    <property type="entry name" value="CheY-like_superfamily"/>
</dbReference>
<accession>A0A6H3FB34</accession>
<evidence type="ECO:0000256" key="1">
    <source>
        <dbReference type="PROSITE-ProRule" id="PRU00169"/>
    </source>
</evidence>
<proteinExistence type="predicted"/>
<name>A0A6H3FB34_9BACT</name>
<feature type="region of interest" description="Disordered" evidence="2">
    <location>
        <begin position="344"/>
        <end position="405"/>
    </location>
</feature>
<gene>
    <name evidence="4" type="ORF">EB812_06845</name>
</gene>
<evidence type="ECO:0000259" key="3">
    <source>
        <dbReference type="PROSITE" id="PS50110"/>
    </source>
</evidence>
<dbReference type="RefSeq" id="WP_118228839.1">
    <property type="nucleotide sequence ID" value="NZ_JAQDZC010000015.1"/>
</dbReference>
<sequence length="464" mass="50716">MTNSPPLHILLLAESEPKAALDRRALREAGADRVECRTSGVEAARLLARLVPPLPDFFPQAVVCSQRLADMDGEQFCAMLRLHPLLLDLPVLLILPSDSEAEQLRTLGCGASALLARPYSVRLLKQHLTALTAARTGQEELERAKKLTDTRAFDRALETYALLLKPVRRPEDYFRVGMSCLEKRQWNHAIAAFQRALHGALLEGKAQLGMAVAWKGKEDMLRYREYLGQAAATFVRARQWHRAREVYARLLRSDPSAKNPFLAEAVQLMRQGAYDQAAEVLVQAAPVTPRAHLSARVADVCLSATEPQAMLQGLEAGLQRALGPEAGPLADDIRASLEELRRQAEAHRREEQAERQWRAARAAAAERRAAATAEKTQETPPRTAADASPGAGRVRPPIPGVGQKTPVAAPWGAMPSADTADKTSPAPPQLLLPLETEAASGQASGLGDLITIMQYTWRLARGKK</sequence>